<dbReference type="SUPFAM" id="SSF47060">
    <property type="entry name" value="S15/NS1 RNA-binding domain"/>
    <property type="match status" value="1"/>
</dbReference>
<dbReference type="GO" id="GO:0070150">
    <property type="term" value="P:mitochondrial glycyl-tRNA aminoacylation"/>
    <property type="evidence" value="ECO:0007669"/>
    <property type="project" value="TreeGrafter"/>
</dbReference>
<gene>
    <name evidence="19" type="primary">RvY_09572-1</name>
    <name evidence="19" type="synonym">RvY_09572.1</name>
    <name evidence="19" type="ORF">RvY_09572</name>
</gene>
<evidence type="ECO:0000256" key="9">
    <source>
        <dbReference type="ARBA" id="ARBA00022741"/>
    </source>
</evidence>
<keyword evidence="20" id="KW-1185">Reference proteome</keyword>
<dbReference type="NCBIfam" id="NF003211">
    <property type="entry name" value="PRK04173.1"/>
    <property type="match status" value="1"/>
</dbReference>
<comment type="similarity">
    <text evidence="2">Belongs to the class-II aminoacyl-tRNA synthetase family.</text>
</comment>
<dbReference type="CDD" id="cd00774">
    <property type="entry name" value="GlyRS-like_core"/>
    <property type="match status" value="1"/>
</dbReference>
<dbReference type="PROSITE" id="PS50862">
    <property type="entry name" value="AA_TRNA_LIGASE_II"/>
    <property type="match status" value="1"/>
</dbReference>
<dbReference type="FunFam" id="3.30.720.200:FF:000001">
    <property type="entry name" value="Glycine--tRNA ligase 2"/>
    <property type="match status" value="1"/>
</dbReference>
<keyword evidence="7" id="KW-0436">Ligase</keyword>
<dbReference type="Pfam" id="PF00458">
    <property type="entry name" value="WHEP-TRS"/>
    <property type="match status" value="1"/>
</dbReference>
<dbReference type="Gene3D" id="3.40.50.800">
    <property type="entry name" value="Anticodon-binding domain"/>
    <property type="match status" value="1"/>
</dbReference>
<dbReference type="CDD" id="cd00858">
    <property type="entry name" value="GlyRS_anticodon"/>
    <property type="match status" value="1"/>
</dbReference>
<dbReference type="OrthoDB" id="57698at2759"/>
<evidence type="ECO:0000256" key="6">
    <source>
        <dbReference type="ARBA" id="ARBA00022490"/>
    </source>
</evidence>
<evidence type="ECO:0000313" key="19">
    <source>
        <dbReference type="EMBL" id="GAU98420.1"/>
    </source>
</evidence>
<evidence type="ECO:0000256" key="10">
    <source>
        <dbReference type="ARBA" id="ARBA00022840"/>
    </source>
</evidence>
<dbReference type="PANTHER" id="PTHR10745:SF0">
    <property type="entry name" value="GLYCINE--TRNA LIGASE"/>
    <property type="match status" value="1"/>
</dbReference>
<dbReference type="InterPro" id="IPR002315">
    <property type="entry name" value="tRNA-synt_gly"/>
</dbReference>
<dbReference type="InterPro" id="IPR004154">
    <property type="entry name" value="Anticodon-bd"/>
</dbReference>
<dbReference type="SMART" id="SM00991">
    <property type="entry name" value="WHEP-TRS"/>
    <property type="match status" value="1"/>
</dbReference>
<evidence type="ECO:0000259" key="18">
    <source>
        <dbReference type="PROSITE" id="PS51185"/>
    </source>
</evidence>
<dbReference type="Gene3D" id="3.30.720.200">
    <property type="match status" value="1"/>
</dbReference>
<reference evidence="19 20" key="1">
    <citation type="journal article" date="2016" name="Nat. Commun.">
        <title>Extremotolerant tardigrade genome and improved radiotolerance of human cultured cells by tardigrade-unique protein.</title>
        <authorList>
            <person name="Hashimoto T."/>
            <person name="Horikawa D.D."/>
            <person name="Saito Y."/>
            <person name="Kuwahara H."/>
            <person name="Kozuka-Hata H."/>
            <person name="Shin-I T."/>
            <person name="Minakuchi Y."/>
            <person name="Ohishi K."/>
            <person name="Motoyama A."/>
            <person name="Aizu T."/>
            <person name="Enomoto A."/>
            <person name="Kondo K."/>
            <person name="Tanaka S."/>
            <person name="Hara Y."/>
            <person name="Koshikawa S."/>
            <person name="Sagara H."/>
            <person name="Miura T."/>
            <person name="Yokobori S."/>
            <person name="Miyagawa K."/>
            <person name="Suzuki Y."/>
            <person name="Kubo T."/>
            <person name="Oyama M."/>
            <person name="Kohara Y."/>
            <person name="Fujiyama A."/>
            <person name="Arakawa K."/>
            <person name="Katayama T."/>
            <person name="Toyoda A."/>
            <person name="Kunieda T."/>
        </authorList>
    </citation>
    <scope>NUCLEOTIDE SEQUENCE [LARGE SCALE GENOMIC DNA]</scope>
    <source>
        <strain evidence="19 20">YOKOZUNA-1</strain>
    </source>
</reference>
<evidence type="ECO:0000259" key="17">
    <source>
        <dbReference type="PROSITE" id="PS50862"/>
    </source>
</evidence>
<evidence type="ECO:0000256" key="14">
    <source>
        <dbReference type="ARBA" id="ARBA00048436"/>
    </source>
</evidence>
<feature type="domain" description="WHEP-TRS" evidence="18">
    <location>
        <begin position="67"/>
        <end position="123"/>
    </location>
</feature>
<proteinExistence type="inferred from homology"/>
<dbReference type="GO" id="GO:0005739">
    <property type="term" value="C:mitochondrion"/>
    <property type="evidence" value="ECO:0007669"/>
    <property type="project" value="TreeGrafter"/>
</dbReference>
<dbReference type="PROSITE" id="PS51185">
    <property type="entry name" value="WHEP_TRS_2"/>
    <property type="match status" value="1"/>
</dbReference>
<comment type="subcellular location">
    <subcellularLocation>
        <location evidence="1">Cytoplasm</location>
    </subcellularLocation>
</comment>
<evidence type="ECO:0000256" key="16">
    <source>
        <dbReference type="ARBA" id="ARBA00078924"/>
    </source>
</evidence>
<dbReference type="EC" id="6.1.1.14" evidence="4"/>
<comment type="subunit">
    <text evidence="3">Homodimer.</text>
</comment>
<dbReference type="Gene3D" id="3.30.930.10">
    <property type="entry name" value="Bira Bifunctional Protein, Domain 2"/>
    <property type="match status" value="1"/>
</dbReference>
<dbReference type="InterPro" id="IPR045864">
    <property type="entry name" value="aa-tRNA-synth_II/BPL/LPL"/>
</dbReference>
<evidence type="ECO:0000256" key="8">
    <source>
        <dbReference type="ARBA" id="ARBA00022679"/>
    </source>
</evidence>
<dbReference type="Proteomes" id="UP000186922">
    <property type="component" value="Unassembled WGS sequence"/>
</dbReference>
<organism evidence="19 20">
    <name type="scientific">Ramazzottius varieornatus</name>
    <name type="common">Water bear</name>
    <name type="synonym">Tardigrade</name>
    <dbReference type="NCBI Taxonomy" id="947166"/>
    <lineage>
        <taxon>Eukaryota</taxon>
        <taxon>Metazoa</taxon>
        <taxon>Ecdysozoa</taxon>
        <taxon>Tardigrada</taxon>
        <taxon>Eutardigrada</taxon>
        <taxon>Parachela</taxon>
        <taxon>Hypsibioidea</taxon>
        <taxon>Ramazzottiidae</taxon>
        <taxon>Ramazzottius</taxon>
    </lineage>
</organism>
<keyword evidence="9" id="KW-0547">Nucleotide-binding</keyword>
<evidence type="ECO:0000256" key="4">
    <source>
        <dbReference type="ARBA" id="ARBA00012829"/>
    </source>
</evidence>
<dbReference type="InterPro" id="IPR009068">
    <property type="entry name" value="uS15_NS1_RNA-bd_sf"/>
</dbReference>
<keyword evidence="11" id="KW-0648">Protein biosynthesis</keyword>
<dbReference type="InterPro" id="IPR036621">
    <property type="entry name" value="Anticodon-bd_dom_sf"/>
</dbReference>
<dbReference type="InterPro" id="IPR027031">
    <property type="entry name" value="Gly-tRNA_synthase/POLG2"/>
</dbReference>
<dbReference type="Gene3D" id="3.30.40.230">
    <property type="match status" value="1"/>
</dbReference>
<evidence type="ECO:0000256" key="7">
    <source>
        <dbReference type="ARBA" id="ARBA00022598"/>
    </source>
</evidence>
<keyword evidence="6" id="KW-0963">Cytoplasm</keyword>
<comment type="catalytic activity">
    <reaction evidence="14">
        <text>2 ATP + H(+) = P(1),P(4)-bis(5'-adenosyl) tetraphosphate + diphosphate</text>
        <dbReference type="Rhea" id="RHEA:34935"/>
        <dbReference type="ChEBI" id="CHEBI:15378"/>
        <dbReference type="ChEBI" id="CHEBI:30616"/>
        <dbReference type="ChEBI" id="CHEBI:33019"/>
        <dbReference type="ChEBI" id="CHEBI:58141"/>
    </reaction>
    <physiologicalReaction direction="left-to-right" evidence="14">
        <dbReference type="Rhea" id="RHEA:34936"/>
    </physiologicalReaction>
</comment>
<dbReference type="AlphaFoldDB" id="A0A1D1VBZ8"/>
<dbReference type="PANTHER" id="PTHR10745">
    <property type="entry name" value="GLYCYL-TRNA SYNTHETASE/DNA POLYMERASE SUBUNIT GAMMA-2"/>
    <property type="match status" value="1"/>
</dbReference>
<evidence type="ECO:0000256" key="5">
    <source>
        <dbReference type="ARBA" id="ARBA00019404"/>
    </source>
</evidence>
<evidence type="ECO:0000256" key="1">
    <source>
        <dbReference type="ARBA" id="ARBA00004496"/>
    </source>
</evidence>
<dbReference type="GO" id="GO:0016740">
    <property type="term" value="F:transferase activity"/>
    <property type="evidence" value="ECO:0007669"/>
    <property type="project" value="UniProtKB-KW"/>
</dbReference>
<evidence type="ECO:0000256" key="2">
    <source>
        <dbReference type="ARBA" id="ARBA00008226"/>
    </source>
</evidence>
<comment type="caution">
    <text evidence="19">The sequence shown here is derived from an EMBL/GenBank/DDBJ whole genome shotgun (WGS) entry which is preliminary data.</text>
</comment>
<dbReference type="FunFam" id="3.30.930.10:FF:000010">
    <property type="entry name" value="Glycyl-tRNA synthetase 1"/>
    <property type="match status" value="1"/>
</dbReference>
<name>A0A1D1VBZ8_RAMVA</name>
<keyword evidence="10" id="KW-0067">ATP-binding</keyword>
<dbReference type="InterPro" id="IPR033731">
    <property type="entry name" value="GlyRS-like_core"/>
</dbReference>
<evidence type="ECO:0000256" key="13">
    <source>
        <dbReference type="ARBA" id="ARBA00030057"/>
    </source>
</evidence>
<dbReference type="FunFam" id="3.40.50.800:FF:000004">
    <property type="entry name" value="Glycine--tRNA ligase 2"/>
    <property type="match status" value="1"/>
</dbReference>
<dbReference type="GO" id="GO:0005524">
    <property type="term" value="F:ATP binding"/>
    <property type="evidence" value="ECO:0007669"/>
    <property type="project" value="UniProtKB-KW"/>
</dbReference>
<feature type="domain" description="Aminoacyl-transfer RNA synthetases class-II family profile" evidence="17">
    <location>
        <begin position="125"/>
        <end position="614"/>
    </location>
</feature>
<accession>A0A1D1VBZ8</accession>
<dbReference type="Gene3D" id="1.10.287.10">
    <property type="entry name" value="S15/NS1, RNA-binding"/>
    <property type="match status" value="1"/>
</dbReference>
<dbReference type="InterPro" id="IPR000738">
    <property type="entry name" value="WHEP-TRS_dom"/>
</dbReference>
<dbReference type="GO" id="GO:0004820">
    <property type="term" value="F:glycine-tRNA ligase activity"/>
    <property type="evidence" value="ECO:0007669"/>
    <property type="project" value="UniProtKB-EC"/>
</dbReference>
<dbReference type="Pfam" id="PF03129">
    <property type="entry name" value="HGTP_anticodon"/>
    <property type="match status" value="1"/>
</dbReference>
<dbReference type="NCBIfam" id="TIGR00389">
    <property type="entry name" value="glyS_dimeric"/>
    <property type="match status" value="1"/>
</dbReference>
<dbReference type="InterPro" id="IPR006195">
    <property type="entry name" value="aa-tRNA-synth_II"/>
</dbReference>
<dbReference type="SUPFAM" id="SSF52954">
    <property type="entry name" value="Class II aaRS ABD-related"/>
    <property type="match status" value="1"/>
</dbReference>
<dbReference type="EMBL" id="BDGG01000004">
    <property type="protein sequence ID" value="GAU98420.1"/>
    <property type="molecule type" value="Genomic_DNA"/>
</dbReference>
<evidence type="ECO:0000256" key="12">
    <source>
        <dbReference type="ARBA" id="ARBA00023146"/>
    </source>
</evidence>
<comment type="catalytic activity">
    <reaction evidence="15">
        <text>tRNA(Gly) + glycine + ATP = glycyl-tRNA(Gly) + AMP + diphosphate</text>
        <dbReference type="Rhea" id="RHEA:16013"/>
        <dbReference type="Rhea" id="RHEA-COMP:9664"/>
        <dbReference type="Rhea" id="RHEA-COMP:9683"/>
        <dbReference type="ChEBI" id="CHEBI:30616"/>
        <dbReference type="ChEBI" id="CHEBI:33019"/>
        <dbReference type="ChEBI" id="CHEBI:57305"/>
        <dbReference type="ChEBI" id="CHEBI:78442"/>
        <dbReference type="ChEBI" id="CHEBI:78522"/>
        <dbReference type="ChEBI" id="CHEBI:456215"/>
        <dbReference type="EC" id="6.1.1.14"/>
    </reaction>
    <physiologicalReaction direction="left-to-right" evidence="15">
        <dbReference type="Rhea" id="RHEA:16014"/>
    </physiologicalReaction>
</comment>
<sequence>MVLRVLCRTFVCTIKAECSSSYRKSPLINCQRGQPLSSKPVWGSKKRQKYLEKFRTETMANPDIEGTLAPLRSSVKEQGDYVRDLKANQGSENELAKAVSELKLRKRLLEEKELELSKPAGNEFDRVKMEDLIKRRFFYDQSFSIYGGVTGLYDFGPMGCAIKANLLSAWRKFFILEEQMLEVDTSCVTPEPVLKASGHVDRFLDYMVKDVKTGDCFRVDHLIKASLEDALKDKKVSEDDKKEARETLGKIDALDKDGFATAVKRWKMKSPITGNDLSEPVEFNLMFGVSIGPTGLVRGFLRPETAQGIFVNFKRLLEFNQGKLPFACAQIGNAYRNEISPRSGLLRVREFTMAEIEHFVDPTNKDHPKFDNVKDLVLTLFSAPNQMDGVAAQKMPIGQAVESKLVANQTLGYFLSRVYLFLTKAGVDPSRIRFRQHLGNEMAHYACDCWDAELLTSYGWVECVGCADRSAYDLSQHSKATGISLIAEKPLQQPVTVDVVECVPNRAVMGKALKQDQKKVLDHLSSLPEADLLALDKELQSSGKSALNIGGAEISLTKEMLEIKKYQKTKHVEEFTPGVIEPSFGIGRIMYSIMEHTFRMREGDEQRTYFALPPLIAPFKCSVLPLSSNPEFQPFVKQLSKDLTQNDISHKIDDSAGSIGRRYARTDETAVPFGITIDFDTVNNKPTTVTLRDRDSMEQIRLPIEEVVPLIGSLVKGHATWKDAVEKFPKFTQQETIAKKE</sequence>
<keyword evidence="12" id="KW-0030">Aminoacyl-tRNA synthetase</keyword>
<keyword evidence="8" id="KW-0808">Transferase</keyword>
<evidence type="ECO:0000313" key="20">
    <source>
        <dbReference type="Proteomes" id="UP000186922"/>
    </source>
</evidence>
<evidence type="ECO:0000256" key="15">
    <source>
        <dbReference type="ARBA" id="ARBA00049523"/>
    </source>
</evidence>
<dbReference type="Pfam" id="PF00587">
    <property type="entry name" value="tRNA-synt_2b"/>
    <property type="match status" value="1"/>
</dbReference>
<dbReference type="FunFam" id="3.30.40.230:FF:000001">
    <property type="entry name" value="Glycine--tRNA ligase"/>
    <property type="match status" value="1"/>
</dbReference>
<dbReference type="InterPro" id="IPR002314">
    <property type="entry name" value="aa-tRNA-synt_IIb"/>
</dbReference>
<dbReference type="STRING" id="947166.A0A1D1VBZ8"/>
<evidence type="ECO:0000256" key="3">
    <source>
        <dbReference type="ARBA" id="ARBA00011738"/>
    </source>
</evidence>
<dbReference type="PRINTS" id="PR01043">
    <property type="entry name" value="TRNASYNTHGLY"/>
</dbReference>
<protein>
    <recommendedName>
        <fullName evidence="5">Glycine--tRNA ligase</fullName>
        <ecNumber evidence="4">6.1.1.14</ecNumber>
    </recommendedName>
    <alternativeName>
        <fullName evidence="13">Diadenosine tetraphosphate synthetase</fullName>
    </alternativeName>
    <alternativeName>
        <fullName evidence="16">Glycyl-tRNA synthetase</fullName>
    </alternativeName>
</protein>
<dbReference type="SUPFAM" id="SSF55681">
    <property type="entry name" value="Class II aaRS and biotin synthetases"/>
    <property type="match status" value="1"/>
</dbReference>
<evidence type="ECO:0000256" key="11">
    <source>
        <dbReference type="ARBA" id="ARBA00022917"/>
    </source>
</evidence>